<keyword evidence="3 11" id="KW-0689">Ribosomal protein</keyword>
<dbReference type="Gene3D" id="3.90.280.10">
    <property type="entry name" value="PEBP-like"/>
    <property type="match status" value="1"/>
</dbReference>
<dbReference type="GO" id="GO:0005743">
    <property type="term" value="C:mitochondrial inner membrane"/>
    <property type="evidence" value="ECO:0007669"/>
    <property type="project" value="UniProtKB-ARBA"/>
</dbReference>
<dbReference type="CTD" id="64978"/>
<evidence type="ECO:0000256" key="1">
    <source>
        <dbReference type="ARBA" id="ARBA00004173"/>
    </source>
</evidence>
<keyword evidence="6" id="KW-0687">Ribonucleoprotein</keyword>
<dbReference type="InterPro" id="IPR008914">
    <property type="entry name" value="PEBP"/>
</dbReference>
<keyword evidence="5" id="KW-0496">Mitochondrion</keyword>
<keyword evidence="10" id="KW-1185">Reference proteome</keyword>
<evidence type="ECO:0000256" key="2">
    <source>
        <dbReference type="ARBA" id="ARBA00022946"/>
    </source>
</evidence>
<dbReference type="InterPro" id="IPR035810">
    <property type="entry name" value="PEBP_euk"/>
</dbReference>
<evidence type="ECO:0000256" key="4">
    <source>
        <dbReference type="ARBA" id="ARBA00023054"/>
    </source>
</evidence>
<dbReference type="Pfam" id="PF01161">
    <property type="entry name" value="PBP"/>
    <property type="match status" value="1"/>
</dbReference>
<evidence type="ECO:0000256" key="5">
    <source>
        <dbReference type="ARBA" id="ARBA00023128"/>
    </source>
</evidence>
<evidence type="ECO:0000256" key="7">
    <source>
        <dbReference type="ARBA" id="ARBA00038016"/>
    </source>
</evidence>
<dbReference type="SUPFAM" id="SSF49777">
    <property type="entry name" value="PEBP-like"/>
    <property type="match status" value="1"/>
</dbReference>
<evidence type="ECO:0000313" key="12">
    <source>
        <dbReference type="RefSeq" id="XP_017893248.1"/>
    </source>
</evidence>
<evidence type="ECO:0000256" key="8">
    <source>
        <dbReference type="ARBA" id="ARBA00039444"/>
    </source>
</evidence>
<dbReference type="RefSeq" id="XP_026666910.1">
    <property type="nucleotide sequence ID" value="XM_026811109.1"/>
</dbReference>
<proteinExistence type="inferred from homology"/>
<organism evidence="10 12">
    <name type="scientific">Ceratina calcarata</name>
    <dbReference type="NCBI Taxonomy" id="156304"/>
    <lineage>
        <taxon>Eukaryota</taxon>
        <taxon>Metazoa</taxon>
        <taxon>Ecdysozoa</taxon>
        <taxon>Arthropoda</taxon>
        <taxon>Hexapoda</taxon>
        <taxon>Insecta</taxon>
        <taxon>Pterygota</taxon>
        <taxon>Neoptera</taxon>
        <taxon>Endopterygota</taxon>
        <taxon>Hymenoptera</taxon>
        <taxon>Apocrita</taxon>
        <taxon>Aculeata</taxon>
        <taxon>Apoidea</taxon>
        <taxon>Anthophila</taxon>
        <taxon>Apidae</taxon>
        <taxon>Ceratina</taxon>
        <taxon>Zadontomerus</taxon>
    </lineage>
</organism>
<keyword evidence="2" id="KW-0809">Transit peptide</keyword>
<dbReference type="RefSeq" id="XP_017893238.1">
    <property type="nucleotide sequence ID" value="XM_018037749.2"/>
</dbReference>
<evidence type="ECO:0000313" key="10">
    <source>
        <dbReference type="Proteomes" id="UP000694925"/>
    </source>
</evidence>
<sequence>MATIALRIVRKDVTSKLKVNLEQVRHGHHIRGKPPMIARTLKQRLELLNETDPVLSAKVNIGFSVPKISPLKKQEWTSERKKRRSDVDFERRVRNGQLSIDLEEARRVWLETSSPFEIHKIAEHYGIFQHLFGDAFFFPVVPLSISYEIDNDIFVRVHSGNVIKPAEACKLPNIDYKVKENTLWTLVMSTPDGNLENPNDEYCHLFLGNIPGNKVNQGERIMDYFKPIPARGAGYYRYVFILYKQNQPLDYGEYKKTEPCLQLNERNWNTLEFYRKYQDHLTPAGLSFFQSDWDFTVKEFFHTELDSAEPVFQYEFPKPYVRPQEWFPLKHPFNIYMDRYKDPRDVMKQFLLRKLQTVHPFAQPKPPLKYPNARPINGQLASWLKLAIQHERLGWGRVNELK</sequence>
<keyword evidence="4" id="KW-0175">Coiled coil</keyword>
<evidence type="ECO:0000256" key="3">
    <source>
        <dbReference type="ARBA" id="ARBA00022980"/>
    </source>
</evidence>
<protein>
    <recommendedName>
        <fullName evidence="8">Large ribosomal subunit protein mL38</fullName>
    </recommendedName>
    <alternativeName>
        <fullName evidence="9">39S ribosomal protein L38, mitochondrial</fullName>
    </alternativeName>
</protein>
<gene>
    <name evidence="11 12 13" type="primary">LOC108632890</name>
</gene>
<accession>A0AAJ7JHC9</accession>
<dbReference type="Proteomes" id="UP000694925">
    <property type="component" value="Unplaced"/>
</dbReference>
<dbReference type="PANTHER" id="PTHR11362">
    <property type="entry name" value="PHOSPHATIDYLETHANOLAMINE-BINDING PROTEIN"/>
    <property type="match status" value="1"/>
</dbReference>
<evidence type="ECO:0000256" key="6">
    <source>
        <dbReference type="ARBA" id="ARBA00023274"/>
    </source>
</evidence>
<evidence type="ECO:0000313" key="13">
    <source>
        <dbReference type="RefSeq" id="XP_026666910.1"/>
    </source>
</evidence>
<dbReference type="KEGG" id="ccal:108632890"/>
<dbReference type="FunFam" id="3.90.280.10:FF:000002">
    <property type="entry name" value="39S ribosomal protein L38, mitochondrial"/>
    <property type="match status" value="1"/>
</dbReference>
<dbReference type="CDD" id="cd00866">
    <property type="entry name" value="PEBP_euk"/>
    <property type="match status" value="1"/>
</dbReference>
<reference evidence="11 12" key="1">
    <citation type="submission" date="2025-04" db="UniProtKB">
        <authorList>
            <consortium name="RefSeq"/>
        </authorList>
    </citation>
    <scope>IDENTIFICATION</scope>
    <source>
        <tissue evidence="11 12">Whole body</tissue>
    </source>
</reference>
<dbReference type="GeneID" id="108632890"/>
<dbReference type="RefSeq" id="XP_017893248.1">
    <property type="nucleotide sequence ID" value="XM_018037759.2"/>
</dbReference>
<comment type="similarity">
    <text evidence="7">Belongs to the phosphatidylethanolamine-binding protein family. Mitochondrion-specific ribosomal protein mL38 subfamily.</text>
</comment>
<name>A0AAJ7JHC9_9HYME</name>
<evidence type="ECO:0000256" key="9">
    <source>
        <dbReference type="ARBA" id="ARBA00041206"/>
    </source>
</evidence>
<evidence type="ECO:0000313" key="11">
    <source>
        <dbReference type="RefSeq" id="XP_017893238.1"/>
    </source>
</evidence>
<comment type="subcellular location">
    <subcellularLocation>
        <location evidence="1">Mitochondrion</location>
    </subcellularLocation>
</comment>
<dbReference type="InterPro" id="IPR036610">
    <property type="entry name" value="PEBP-like_sf"/>
</dbReference>
<dbReference type="AlphaFoldDB" id="A0AAJ7JHC9"/>
<dbReference type="PANTHER" id="PTHR11362:SF133">
    <property type="entry name" value="LARGE RIBOSOMAL SUBUNIT PROTEIN ML38"/>
    <property type="match status" value="1"/>
</dbReference>
<dbReference type="GO" id="GO:0005762">
    <property type="term" value="C:mitochondrial large ribosomal subunit"/>
    <property type="evidence" value="ECO:0007669"/>
    <property type="project" value="TreeGrafter"/>
</dbReference>